<feature type="transmembrane region" description="Helical" evidence="1">
    <location>
        <begin position="86"/>
        <end position="108"/>
    </location>
</feature>
<protein>
    <submittedName>
        <fullName evidence="2">Potassium transporter KefB</fullName>
    </submittedName>
</protein>
<organism evidence="2 3">
    <name type="scientific">Pontibacter anaerobius</name>
    <dbReference type="NCBI Taxonomy" id="2993940"/>
    <lineage>
        <taxon>Bacteria</taxon>
        <taxon>Pseudomonadati</taxon>
        <taxon>Bacteroidota</taxon>
        <taxon>Cytophagia</taxon>
        <taxon>Cytophagales</taxon>
        <taxon>Hymenobacteraceae</taxon>
        <taxon>Pontibacter</taxon>
    </lineage>
</organism>
<proteinExistence type="predicted"/>
<keyword evidence="1" id="KW-1133">Transmembrane helix</keyword>
<feature type="transmembrane region" description="Helical" evidence="1">
    <location>
        <begin position="23"/>
        <end position="42"/>
    </location>
</feature>
<keyword evidence="1" id="KW-0472">Membrane</keyword>
<feature type="transmembrane region" description="Helical" evidence="1">
    <location>
        <begin position="54"/>
        <end position="74"/>
    </location>
</feature>
<evidence type="ECO:0000256" key="1">
    <source>
        <dbReference type="SAM" id="Phobius"/>
    </source>
</evidence>
<gene>
    <name evidence="2" type="ORF">OO017_13950</name>
</gene>
<comment type="caution">
    <text evidence="2">The sequence shown here is derived from an EMBL/GenBank/DDBJ whole genome shotgun (WGS) entry which is preliminary data.</text>
</comment>
<dbReference type="RefSeq" id="WP_266053146.1">
    <property type="nucleotide sequence ID" value="NZ_JAPFQO010000009.1"/>
</dbReference>
<evidence type="ECO:0000313" key="2">
    <source>
        <dbReference type="EMBL" id="MCX2741056.1"/>
    </source>
</evidence>
<keyword evidence="1" id="KW-0812">Transmembrane</keyword>
<accession>A0ABT3RGV0</accession>
<dbReference type="Proteomes" id="UP001207228">
    <property type="component" value="Unassembled WGS sequence"/>
</dbReference>
<reference evidence="2 3" key="1">
    <citation type="submission" date="2022-11" db="EMBL/GenBank/DDBJ databases">
        <title>The characterization of three novel Bacteroidetes species and genomic analysis of their roles in tidal elemental geochemical cycles.</title>
        <authorList>
            <person name="Ma K.-J."/>
        </authorList>
    </citation>
    <scope>NUCLEOTIDE SEQUENCE [LARGE SCALE GENOMIC DNA]</scope>
    <source>
        <strain evidence="2 3">M82</strain>
    </source>
</reference>
<evidence type="ECO:0000313" key="3">
    <source>
        <dbReference type="Proteomes" id="UP001207228"/>
    </source>
</evidence>
<sequence length="114" mass="12263">MMMVQQNEIQNQPVNMAASGKRMLAGAVIGVVLISLFLVGVGAPDPGWEKLWTIRPLVIVPFAGAIGGLCNYFFVRFHHKAGVSKAVAVILSVVVFILGLWLGFVLGLDGTLWN</sequence>
<name>A0ABT3RGV0_9BACT</name>
<keyword evidence="3" id="KW-1185">Reference proteome</keyword>
<dbReference type="EMBL" id="JAPFQO010000009">
    <property type="protein sequence ID" value="MCX2741056.1"/>
    <property type="molecule type" value="Genomic_DNA"/>
</dbReference>